<accession>A0ACB7ZSX2</accession>
<gene>
    <name evidence="1" type="ORF">BJ138DRAFT_1107665</name>
</gene>
<keyword evidence="2" id="KW-1185">Reference proteome</keyword>
<sequence>MTPSRFWMVPFPMLLHRYWMRLNVDNQIGNALTESSSNPDVTMSQYQMENVVAQIAAEAIWMAGQVGGGGGGFSRLVGETSIMQYTLQWRLNINLAPVMTGRGRTGTHKPDGLHTVKSASPLELLWLAAHMPGLTAGFKDVERPTINNLREAGMFDVCMTDNDDATDTQQYLDHFCKPERRRSALIRNTGRTSDGGSGRTSNSGIGEGEPLMDGGVDR</sequence>
<evidence type="ECO:0000313" key="2">
    <source>
        <dbReference type="Proteomes" id="UP000790377"/>
    </source>
</evidence>
<comment type="caution">
    <text evidence="1">The sequence shown here is derived from an EMBL/GenBank/DDBJ whole genome shotgun (WGS) entry which is preliminary data.</text>
</comment>
<proteinExistence type="predicted"/>
<dbReference type="EMBL" id="MU268967">
    <property type="protein sequence ID" value="KAH7903448.1"/>
    <property type="molecule type" value="Genomic_DNA"/>
</dbReference>
<reference evidence="1" key="1">
    <citation type="journal article" date="2021" name="New Phytol.">
        <title>Evolutionary innovations through gain and loss of genes in the ectomycorrhizal Boletales.</title>
        <authorList>
            <person name="Wu G."/>
            <person name="Miyauchi S."/>
            <person name="Morin E."/>
            <person name="Kuo A."/>
            <person name="Drula E."/>
            <person name="Varga T."/>
            <person name="Kohler A."/>
            <person name="Feng B."/>
            <person name="Cao Y."/>
            <person name="Lipzen A."/>
            <person name="Daum C."/>
            <person name="Hundley H."/>
            <person name="Pangilinan J."/>
            <person name="Johnson J."/>
            <person name="Barry K."/>
            <person name="LaButti K."/>
            <person name="Ng V."/>
            <person name="Ahrendt S."/>
            <person name="Min B."/>
            <person name="Choi I.G."/>
            <person name="Park H."/>
            <person name="Plett J.M."/>
            <person name="Magnuson J."/>
            <person name="Spatafora J.W."/>
            <person name="Nagy L.G."/>
            <person name="Henrissat B."/>
            <person name="Grigoriev I.V."/>
            <person name="Yang Z.L."/>
            <person name="Xu J."/>
            <person name="Martin F.M."/>
        </authorList>
    </citation>
    <scope>NUCLEOTIDE SEQUENCE</scope>
    <source>
        <strain evidence="1">ATCC 28755</strain>
    </source>
</reference>
<protein>
    <submittedName>
        <fullName evidence="1">Uncharacterized protein</fullName>
    </submittedName>
</protein>
<organism evidence="1 2">
    <name type="scientific">Hygrophoropsis aurantiaca</name>
    <dbReference type="NCBI Taxonomy" id="72124"/>
    <lineage>
        <taxon>Eukaryota</taxon>
        <taxon>Fungi</taxon>
        <taxon>Dikarya</taxon>
        <taxon>Basidiomycota</taxon>
        <taxon>Agaricomycotina</taxon>
        <taxon>Agaricomycetes</taxon>
        <taxon>Agaricomycetidae</taxon>
        <taxon>Boletales</taxon>
        <taxon>Coniophorineae</taxon>
        <taxon>Hygrophoropsidaceae</taxon>
        <taxon>Hygrophoropsis</taxon>
    </lineage>
</organism>
<name>A0ACB7ZSX2_9AGAM</name>
<evidence type="ECO:0000313" key="1">
    <source>
        <dbReference type="EMBL" id="KAH7903448.1"/>
    </source>
</evidence>
<dbReference type="Proteomes" id="UP000790377">
    <property type="component" value="Unassembled WGS sequence"/>
</dbReference>